<dbReference type="RefSeq" id="WP_153974187.1">
    <property type="nucleotide sequence ID" value="NZ_CP039268.1"/>
</dbReference>
<dbReference type="InterPro" id="IPR000014">
    <property type="entry name" value="PAS"/>
</dbReference>
<dbReference type="InterPro" id="IPR052155">
    <property type="entry name" value="Biofilm_reg_signaling"/>
</dbReference>
<name>A0A6I6E663_THETI</name>
<dbReference type="NCBIfam" id="TIGR00254">
    <property type="entry name" value="GGDEF"/>
    <property type="match status" value="1"/>
</dbReference>
<dbReference type="PROSITE" id="PS50112">
    <property type="entry name" value="PAS"/>
    <property type="match status" value="1"/>
</dbReference>
<dbReference type="InterPro" id="IPR000160">
    <property type="entry name" value="GGDEF_dom"/>
</dbReference>
<dbReference type="CDD" id="cd00130">
    <property type="entry name" value="PAS"/>
    <property type="match status" value="2"/>
</dbReference>
<evidence type="ECO:0000259" key="4">
    <source>
        <dbReference type="PROSITE" id="PS50887"/>
    </source>
</evidence>
<dbReference type="Pfam" id="PF08448">
    <property type="entry name" value="PAS_4"/>
    <property type="match status" value="3"/>
</dbReference>
<accession>A0A6I6E663</accession>
<dbReference type="SMART" id="SM00267">
    <property type="entry name" value="GGDEF"/>
    <property type="match status" value="1"/>
</dbReference>
<dbReference type="AlphaFoldDB" id="A0A6I6E663"/>
<dbReference type="Pfam" id="PF00990">
    <property type="entry name" value="GGDEF"/>
    <property type="match status" value="1"/>
</dbReference>
<dbReference type="CDD" id="cd01949">
    <property type="entry name" value="GGDEF"/>
    <property type="match status" value="1"/>
</dbReference>
<dbReference type="InterPro" id="IPR013656">
    <property type="entry name" value="PAS_4"/>
</dbReference>
<sequence length="556" mass="62792">MHAIGDLIWLQDVQGRCLDANPAFESLARTERMRLLGRCLEDVLGPRLAEALWQPDWTALQAGWPCTHEARLTIASVPCLYEITHIPQRDGNGELVRIQSLGRDITQRHQQIEQSLRDSRRQLADIIDFLPDALLAIDRDKRVIIWNQAIAKITGIPPEAMLGQGDYAYTIPFYGERRPQLMDLVFGPDPELERRYAKVTREGDTLTAEGFCNALHDGRGAWILAKAAPLRDADGQVIGAMEVVRDITEQRQAEEALRQSEEVLALFIRHSPIYAYIKEVTPTQSRVLQASDNFEQMIGIRGSDMVGRCMDEFFPPEFAAKISADDWRVVTNGELLRLDEDLGGRHYTSIKFPIAQGGRTLLAGYTIDITESKRLEEGLRQLTRLDPLTQLFNRRYFFTLAEQEYQRFRRYHRPMALCMVDIDHFKSVNDRYGHLVGDTVLCAVAQTLHDNLRQVDILARYGGEEFVILLPETDLQTACASAERLRLAVAERRIETASGPIAVTLSLGVVAIDNGRSMTLEQLLDTADQMLYRAKQAGRNRVEAWDLACSQEAGGC</sequence>
<evidence type="ECO:0000256" key="1">
    <source>
        <dbReference type="ARBA" id="ARBA00001946"/>
    </source>
</evidence>
<evidence type="ECO:0000259" key="3">
    <source>
        <dbReference type="PROSITE" id="PS50113"/>
    </source>
</evidence>
<dbReference type="Gene3D" id="3.30.450.20">
    <property type="entry name" value="PAS domain"/>
    <property type="match status" value="3"/>
</dbReference>
<dbReference type="PANTHER" id="PTHR44757">
    <property type="entry name" value="DIGUANYLATE CYCLASE DGCP"/>
    <property type="match status" value="1"/>
</dbReference>
<dbReference type="SUPFAM" id="SSF55785">
    <property type="entry name" value="PYP-like sensor domain (PAS domain)"/>
    <property type="match status" value="3"/>
</dbReference>
<dbReference type="SUPFAM" id="SSF55073">
    <property type="entry name" value="Nucleotide cyclase"/>
    <property type="match status" value="1"/>
</dbReference>
<dbReference type="SMART" id="SM00091">
    <property type="entry name" value="PAS"/>
    <property type="match status" value="3"/>
</dbReference>
<gene>
    <name evidence="5" type="ORF">E6P07_02705</name>
</gene>
<dbReference type="Gene3D" id="3.30.70.270">
    <property type="match status" value="1"/>
</dbReference>
<comment type="cofactor">
    <cofactor evidence="1">
        <name>Mg(2+)</name>
        <dbReference type="ChEBI" id="CHEBI:18420"/>
    </cofactor>
</comment>
<feature type="domain" description="PAC" evidence="3">
    <location>
        <begin position="206"/>
        <end position="259"/>
    </location>
</feature>
<dbReference type="Proteomes" id="UP000426424">
    <property type="component" value="Chromosome"/>
</dbReference>
<dbReference type="FunFam" id="3.30.70.270:FF:000001">
    <property type="entry name" value="Diguanylate cyclase domain protein"/>
    <property type="match status" value="1"/>
</dbReference>
<keyword evidence="6" id="KW-1185">Reference proteome</keyword>
<dbReference type="InterPro" id="IPR035965">
    <property type="entry name" value="PAS-like_dom_sf"/>
</dbReference>
<evidence type="ECO:0000259" key="2">
    <source>
        <dbReference type="PROSITE" id="PS50112"/>
    </source>
</evidence>
<organism evidence="5 6">
    <name type="scientific">Thermochromatium tepidum ATCC 43061</name>
    <dbReference type="NCBI Taxonomy" id="316276"/>
    <lineage>
        <taxon>Bacteria</taxon>
        <taxon>Pseudomonadati</taxon>
        <taxon>Pseudomonadota</taxon>
        <taxon>Gammaproteobacteria</taxon>
        <taxon>Chromatiales</taxon>
        <taxon>Chromatiaceae</taxon>
        <taxon>Thermochromatium</taxon>
    </lineage>
</organism>
<evidence type="ECO:0000313" key="6">
    <source>
        <dbReference type="Proteomes" id="UP000426424"/>
    </source>
</evidence>
<protein>
    <submittedName>
        <fullName evidence="5">Diguanylate cyclase</fullName>
    </submittedName>
</protein>
<dbReference type="PANTHER" id="PTHR44757:SF2">
    <property type="entry name" value="BIOFILM ARCHITECTURE MAINTENANCE PROTEIN MBAA"/>
    <property type="match status" value="1"/>
</dbReference>
<feature type="domain" description="PAS" evidence="2">
    <location>
        <begin position="119"/>
        <end position="164"/>
    </location>
</feature>
<dbReference type="PROSITE" id="PS50113">
    <property type="entry name" value="PAC"/>
    <property type="match status" value="1"/>
</dbReference>
<dbReference type="OrthoDB" id="9812260at2"/>
<dbReference type="GO" id="GO:0003824">
    <property type="term" value="F:catalytic activity"/>
    <property type="evidence" value="ECO:0007669"/>
    <property type="project" value="UniProtKB-ARBA"/>
</dbReference>
<dbReference type="InterPro" id="IPR043128">
    <property type="entry name" value="Rev_trsase/Diguanyl_cyclase"/>
</dbReference>
<reference evidence="5 6" key="1">
    <citation type="submission" date="2019-12" db="EMBL/GenBank/DDBJ databases">
        <title>The complete genome of the thermophilic, anoxygenic phototrophic gammaproteobacterium Thermochromatium tepidum.</title>
        <authorList>
            <person name="Sattley W.M."/>
            <person name="Swingley W.D."/>
            <person name="Burchell B.M."/>
            <person name="Gurbani S.A."/>
            <person name="Kujawa C.M."/>
            <person name="Nuccio D.A."/>
            <person name="Schladweiler J."/>
            <person name="Shaffer K.N."/>
            <person name="Stokes L.M."/>
            <person name="Touchman J.W."/>
            <person name="Blankenship R.E."/>
            <person name="Madigan M.T."/>
        </authorList>
    </citation>
    <scope>NUCLEOTIDE SEQUENCE [LARGE SCALE GENOMIC DNA]</scope>
    <source>
        <strain evidence="5 6">ATCC 43061</strain>
    </source>
</reference>
<proteinExistence type="predicted"/>
<dbReference type="InterPro" id="IPR000700">
    <property type="entry name" value="PAS-assoc_C"/>
</dbReference>
<dbReference type="KEGG" id="ttp:E6P07_02705"/>
<dbReference type="NCBIfam" id="TIGR00229">
    <property type="entry name" value="sensory_box"/>
    <property type="match status" value="2"/>
</dbReference>
<dbReference type="PROSITE" id="PS50887">
    <property type="entry name" value="GGDEF"/>
    <property type="match status" value="1"/>
</dbReference>
<dbReference type="InterPro" id="IPR029787">
    <property type="entry name" value="Nucleotide_cyclase"/>
</dbReference>
<evidence type="ECO:0000313" key="5">
    <source>
        <dbReference type="EMBL" id="QGU31988.1"/>
    </source>
</evidence>
<dbReference type="EMBL" id="CP039268">
    <property type="protein sequence ID" value="QGU31988.1"/>
    <property type="molecule type" value="Genomic_DNA"/>
</dbReference>
<feature type="domain" description="GGDEF" evidence="4">
    <location>
        <begin position="413"/>
        <end position="547"/>
    </location>
</feature>